<dbReference type="SUPFAM" id="SSF82549">
    <property type="entry name" value="DAK1/DegV-like"/>
    <property type="match status" value="1"/>
</dbReference>
<protein>
    <submittedName>
        <fullName evidence="2">DegV family protein with EDD domain</fullName>
    </submittedName>
</protein>
<dbReference type="InterPro" id="IPR043168">
    <property type="entry name" value="DegV_C"/>
</dbReference>
<dbReference type="PANTHER" id="PTHR33434">
    <property type="entry name" value="DEGV DOMAIN-CONTAINING PROTEIN DR_1986-RELATED"/>
    <property type="match status" value="1"/>
</dbReference>
<dbReference type="NCBIfam" id="TIGR00762">
    <property type="entry name" value="DegV"/>
    <property type="match status" value="1"/>
</dbReference>
<gene>
    <name evidence="2" type="ORF">EDD60_11926</name>
</gene>
<dbReference type="InterPro" id="IPR050270">
    <property type="entry name" value="DegV_domain_contain"/>
</dbReference>
<dbReference type="GO" id="GO:0008289">
    <property type="term" value="F:lipid binding"/>
    <property type="evidence" value="ECO:0007669"/>
    <property type="project" value="UniProtKB-KW"/>
</dbReference>
<reference evidence="2 3" key="1">
    <citation type="submission" date="2019-03" db="EMBL/GenBank/DDBJ databases">
        <title>Genomic Encyclopedia of Type Strains, Phase IV (KMG-IV): sequencing the most valuable type-strain genomes for metagenomic binning, comparative biology and taxonomic classification.</title>
        <authorList>
            <person name="Goeker M."/>
        </authorList>
    </citation>
    <scope>NUCLEOTIDE SEQUENCE [LARGE SCALE GENOMIC DNA]</scope>
    <source>
        <strain evidence="2 3">DSM 29487</strain>
    </source>
</reference>
<dbReference type="PROSITE" id="PS51482">
    <property type="entry name" value="DEGV"/>
    <property type="match status" value="1"/>
</dbReference>
<dbReference type="InterPro" id="IPR003797">
    <property type="entry name" value="DegV"/>
</dbReference>
<dbReference type="Gene3D" id="3.30.1180.10">
    <property type="match status" value="1"/>
</dbReference>
<keyword evidence="1" id="KW-0446">Lipid-binding</keyword>
<dbReference type="EMBL" id="SMCQ01000019">
    <property type="protein sequence ID" value="TCV95039.1"/>
    <property type="molecule type" value="Genomic_DNA"/>
</dbReference>
<name>A0A4V2W4A2_9FIRM</name>
<keyword evidence="3" id="KW-1185">Reference proteome</keyword>
<evidence type="ECO:0000313" key="3">
    <source>
        <dbReference type="Proteomes" id="UP000295515"/>
    </source>
</evidence>
<dbReference type="Pfam" id="PF02645">
    <property type="entry name" value="DegV"/>
    <property type="match status" value="1"/>
</dbReference>
<dbReference type="Gene3D" id="3.40.50.10170">
    <property type="match status" value="1"/>
</dbReference>
<sequence>MIKILTDSTSDIDLNQAKELGIDIIPLKVIINGQEYKDRIDLQPDEFYHLLTTSTTLPTTSQPSPQDFLTHYEEAKKHGDSVIVMTLSSVISGTYQSANIAAGIAKYDDIYVIDSLATTQMLRLLVLKAVTLRDQNMDVKDIVKTLEEYKHRIRIYAFVDTLEYLYKGGRLSKTAATAGTLLKFKPIIGLKDGKLEMFAKARGTQKATAKIIDLIHEDGDIDFDEPICVGFTGNDDGLDKFEQILRDEFGFGEVLHGCVGPVIGTHAGPGARLISYVRKEI</sequence>
<dbReference type="PANTHER" id="PTHR33434:SF2">
    <property type="entry name" value="FATTY ACID-BINDING PROTEIN TM_1468"/>
    <property type="match status" value="1"/>
</dbReference>
<accession>A0A4V2W4A2</accession>
<comment type="caution">
    <text evidence="2">The sequence shown here is derived from an EMBL/GenBank/DDBJ whole genome shotgun (WGS) entry which is preliminary data.</text>
</comment>
<dbReference type="Proteomes" id="UP000295515">
    <property type="component" value="Unassembled WGS sequence"/>
</dbReference>
<dbReference type="RefSeq" id="WP_066445049.1">
    <property type="nucleotide sequence ID" value="NZ_JANKBF010000017.1"/>
</dbReference>
<dbReference type="AlphaFoldDB" id="A0A4V2W4A2"/>
<proteinExistence type="predicted"/>
<dbReference type="GeneID" id="98916119"/>
<evidence type="ECO:0000256" key="1">
    <source>
        <dbReference type="ARBA" id="ARBA00023121"/>
    </source>
</evidence>
<organism evidence="2 3">
    <name type="scientific">Longibaculum muris</name>
    <dbReference type="NCBI Taxonomy" id="1796628"/>
    <lineage>
        <taxon>Bacteria</taxon>
        <taxon>Bacillati</taxon>
        <taxon>Bacillota</taxon>
        <taxon>Erysipelotrichia</taxon>
        <taxon>Erysipelotrichales</taxon>
        <taxon>Coprobacillaceae</taxon>
        <taxon>Longibaculum</taxon>
    </lineage>
</organism>
<evidence type="ECO:0000313" key="2">
    <source>
        <dbReference type="EMBL" id="TCV95039.1"/>
    </source>
</evidence>